<dbReference type="InterPro" id="IPR008422">
    <property type="entry name" value="KN_HD"/>
</dbReference>
<accession>A0AAN8IWM2</accession>
<feature type="domain" description="Homeobox" evidence="6">
    <location>
        <begin position="476"/>
        <end position="539"/>
    </location>
</feature>
<keyword evidence="3 4" id="KW-0539">Nucleus</keyword>
<proteinExistence type="predicted"/>
<dbReference type="EMBL" id="JAZGQO010000018">
    <property type="protein sequence ID" value="KAK6167355.1"/>
    <property type="molecule type" value="Genomic_DNA"/>
</dbReference>
<dbReference type="InterPro" id="IPR009057">
    <property type="entry name" value="Homeodomain-like_sf"/>
</dbReference>
<sequence length="589" mass="65349">MSYSGAMFLDERQRLAQFSPLPPSIMSSQGLTFFPTMSHSTPVNILQRPQAVLPGHLSPLNYSKLSPLGTSSSPSDRPYQPLSLSTSSPDSAFNPVDRSRDSSLNLSPLSHNYSPLNQSAVTPPTGYLSRLRSHPMFQDLQQFLAQECNHLQVPASLITSNWNLNHLQSATSPSSVETSRDHATSSSQQVYALHMQLQDRFLRLHGDKDLHETSRKMESLYCSEVGRIEMQRYQSLCTSYTESSKYAVNIHYNKERIALVEKLQKEVDIITKLPSTTSTPITTSLHKSAFVSRDASSSANSTFNEINTAPRPADAQSYSSSSASLSEGSTSTSASSMSISPSSSASSNSSINSATSSNSSIHSASSSTTSPETNSSKESIGETPVTRSRTGRLLSPETIRMLSNWYDAHMTYPYPNDEDVEELATRGGITHGQVRKWLANKRVRSFNTLSITGNDHPIKYKYRGKKGADTSTETHASRRPQYKLLSSAAKNILNDWYECHSEHPYPTDEEKEDLAEKAGVSSAQVKSWFANKRSRTNNTKRQVPNYFIKKFPGYTPIVEMVSEQRAARKTTGKTIERVRMDLYQPCNMA</sequence>
<evidence type="ECO:0000259" key="6">
    <source>
        <dbReference type="PROSITE" id="PS50071"/>
    </source>
</evidence>
<dbReference type="PANTHER" id="PTHR11850">
    <property type="entry name" value="HOMEOBOX PROTEIN TRANSCRIPTION FACTORS"/>
    <property type="match status" value="1"/>
</dbReference>
<dbReference type="PROSITE" id="PS50071">
    <property type="entry name" value="HOMEOBOX_2"/>
    <property type="match status" value="2"/>
</dbReference>
<feature type="region of interest" description="Disordered" evidence="5">
    <location>
        <begin position="460"/>
        <end position="479"/>
    </location>
</feature>
<evidence type="ECO:0000256" key="5">
    <source>
        <dbReference type="SAM" id="MobiDB-lite"/>
    </source>
</evidence>
<feature type="compositionally biased region" description="Polar residues" evidence="5">
    <location>
        <begin position="102"/>
        <end position="121"/>
    </location>
</feature>
<feature type="region of interest" description="Disordered" evidence="5">
    <location>
        <begin position="299"/>
        <end position="394"/>
    </location>
</feature>
<dbReference type="AlphaFoldDB" id="A0AAN8IWM2"/>
<dbReference type="GO" id="GO:0006355">
    <property type="term" value="P:regulation of DNA-templated transcription"/>
    <property type="evidence" value="ECO:0007669"/>
    <property type="project" value="InterPro"/>
</dbReference>
<evidence type="ECO:0000313" key="7">
    <source>
        <dbReference type="EMBL" id="KAK6167355.1"/>
    </source>
</evidence>
<keyword evidence="8" id="KW-1185">Reference proteome</keyword>
<dbReference type="Proteomes" id="UP001347796">
    <property type="component" value="Unassembled WGS sequence"/>
</dbReference>
<feature type="compositionally biased region" description="Polar residues" evidence="5">
    <location>
        <begin position="64"/>
        <end position="75"/>
    </location>
</feature>
<evidence type="ECO:0000256" key="1">
    <source>
        <dbReference type="ARBA" id="ARBA00023125"/>
    </source>
</evidence>
<evidence type="ECO:0000256" key="3">
    <source>
        <dbReference type="ARBA" id="ARBA00023242"/>
    </source>
</evidence>
<organism evidence="7 8">
    <name type="scientific">Patella caerulea</name>
    <name type="common">Rayed Mediterranean limpet</name>
    <dbReference type="NCBI Taxonomy" id="87958"/>
    <lineage>
        <taxon>Eukaryota</taxon>
        <taxon>Metazoa</taxon>
        <taxon>Spiralia</taxon>
        <taxon>Lophotrochozoa</taxon>
        <taxon>Mollusca</taxon>
        <taxon>Gastropoda</taxon>
        <taxon>Patellogastropoda</taxon>
        <taxon>Patelloidea</taxon>
        <taxon>Patellidae</taxon>
        <taxon>Patella</taxon>
    </lineage>
</organism>
<dbReference type="GO" id="GO:0005634">
    <property type="term" value="C:nucleus"/>
    <property type="evidence" value="ECO:0007669"/>
    <property type="project" value="UniProtKB-SubCell"/>
</dbReference>
<dbReference type="SMART" id="SM00389">
    <property type="entry name" value="HOX"/>
    <property type="match status" value="2"/>
</dbReference>
<dbReference type="CDD" id="cd00086">
    <property type="entry name" value="homeodomain"/>
    <property type="match status" value="2"/>
</dbReference>
<dbReference type="InterPro" id="IPR050224">
    <property type="entry name" value="TALE_homeobox"/>
</dbReference>
<feature type="region of interest" description="Disordered" evidence="5">
    <location>
        <begin position="64"/>
        <end position="121"/>
    </location>
</feature>
<evidence type="ECO:0000256" key="2">
    <source>
        <dbReference type="ARBA" id="ARBA00023155"/>
    </source>
</evidence>
<protein>
    <recommendedName>
        <fullName evidence="6">Homeobox domain-containing protein</fullName>
    </recommendedName>
</protein>
<feature type="DNA-binding region" description="Homeobox" evidence="4">
    <location>
        <begin position="387"/>
        <end position="449"/>
    </location>
</feature>
<dbReference type="Gene3D" id="1.10.10.60">
    <property type="entry name" value="Homeodomain-like"/>
    <property type="match status" value="2"/>
</dbReference>
<keyword evidence="1 4" id="KW-0238">DNA-binding</keyword>
<feature type="domain" description="Homeobox" evidence="6">
    <location>
        <begin position="385"/>
        <end position="448"/>
    </location>
</feature>
<comment type="caution">
    <text evidence="7">The sequence shown here is derived from an EMBL/GenBank/DDBJ whole genome shotgun (WGS) entry which is preliminary data.</text>
</comment>
<feature type="compositionally biased region" description="Low complexity" evidence="5">
    <location>
        <begin position="312"/>
        <end position="378"/>
    </location>
</feature>
<dbReference type="GO" id="GO:0003677">
    <property type="term" value="F:DNA binding"/>
    <property type="evidence" value="ECO:0007669"/>
    <property type="project" value="UniProtKB-UniRule"/>
</dbReference>
<dbReference type="Pfam" id="PF05920">
    <property type="entry name" value="Homeobox_KN"/>
    <property type="match status" value="2"/>
</dbReference>
<evidence type="ECO:0000313" key="8">
    <source>
        <dbReference type="Proteomes" id="UP001347796"/>
    </source>
</evidence>
<name>A0AAN8IWM2_PATCE</name>
<feature type="DNA-binding region" description="Homeobox" evidence="4">
    <location>
        <begin position="478"/>
        <end position="540"/>
    </location>
</feature>
<gene>
    <name evidence="7" type="ORF">SNE40_021404</name>
</gene>
<evidence type="ECO:0000256" key="4">
    <source>
        <dbReference type="PROSITE-ProRule" id="PRU00108"/>
    </source>
</evidence>
<feature type="compositionally biased region" description="Polar residues" evidence="5">
    <location>
        <begin position="82"/>
        <end position="91"/>
    </location>
</feature>
<keyword evidence="2 4" id="KW-0371">Homeobox</keyword>
<dbReference type="InterPro" id="IPR001356">
    <property type="entry name" value="HD"/>
</dbReference>
<dbReference type="SUPFAM" id="SSF46689">
    <property type="entry name" value="Homeodomain-like"/>
    <property type="match status" value="2"/>
</dbReference>
<reference evidence="7 8" key="1">
    <citation type="submission" date="2024-01" db="EMBL/GenBank/DDBJ databases">
        <title>The genome of the rayed Mediterranean limpet Patella caerulea (Linnaeus, 1758).</title>
        <authorList>
            <person name="Anh-Thu Weber A."/>
            <person name="Halstead-Nussloch G."/>
        </authorList>
    </citation>
    <scope>NUCLEOTIDE SEQUENCE [LARGE SCALE GENOMIC DNA]</scope>
    <source>
        <strain evidence="7">AATW-2023a</strain>
        <tissue evidence="7">Whole specimen</tissue>
    </source>
</reference>
<comment type="subcellular location">
    <subcellularLocation>
        <location evidence="4">Nucleus</location>
    </subcellularLocation>
</comment>